<comment type="caution">
    <text evidence="1">The sequence shown here is derived from an EMBL/GenBank/DDBJ whole genome shotgun (WGS) entry which is preliminary data.</text>
</comment>
<dbReference type="NCBIfam" id="TIGR00026">
    <property type="entry name" value="hi_GC_TIGR00026"/>
    <property type="match status" value="1"/>
</dbReference>
<protein>
    <submittedName>
        <fullName evidence="1">Nitroreductase family deazaflavin-dependent oxidoreductase</fullName>
    </submittedName>
</protein>
<accession>A0ABN1VC17</accession>
<dbReference type="SUPFAM" id="SSF50475">
    <property type="entry name" value="FMN-binding split barrel"/>
    <property type="match status" value="1"/>
</dbReference>
<sequence>MSTPGPSSARRFRFANRLHRVVNPVMRRIVGRMPGQALLETTGHRTGRVRHTPIGGAIRGGRFWFVSDHGPASAYVRNLIAEPRVRVRQRGVWYSGTAHVLPDDDAHARLRTLPRLNSSMVKALGTNLTTVRIDLDE</sequence>
<evidence type="ECO:0000313" key="2">
    <source>
        <dbReference type="Proteomes" id="UP001500467"/>
    </source>
</evidence>
<dbReference type="InterPro" id="IPR012349">
    <property type="entry name" value="Split_barrel_FMN-bd"/>
</dbReference>
<dbReference type="EMBL" id="BAAALM010000006">
    <property type="protein sequence ID" value="GAA1202190.1"/>
    <property type="molecule type" value="Genomic_DNA"/>
</dbReference>
<proteinExistence type="predicted"/>
<evidence type="ECO:0000313" key="1">
    <source>
        <dbReference type="EMBL" id="GAA1202190.1"/>
    </source>
</evidence>
<gene>
    <name evidence="1" type="ORF">GCM10009675_18940</name>
</gene>
<reference evidence="1 2" key="1">
    <citation type="journal article" date="2019" name="Int. J. Syst. Evol. Microbiol.">
        <title>The Global Catalogue of Microorganisms (GCM) 10K type strain sequencing project: providing services to taxonomists for standard genome sequencing and annotation.</title>
        <authorList>
            <consortium name="The Broad Institute Genomics Platform"/>
            <consortium name="The Broad Institute Genome Sequencing Center for Infectious Disease"/>
            <person name="Wu L."/>
            <person name="Ma J."/>
        </authorList>
    </citation>
    <scope>NUCLEOTIDE SEQUENCE [LARGE SCALE GENOMIC DNA]</scope>
    <source>
        <strain evidence="1 2">JCM 13022</strain>
    </source>
</reference>
<dbReference type="InterPro" id="IPR004378">
    <property type="entry name" value="F420H2_quin_Rdtase"/>
</dbReference>
<dbReference type="RefSeq" id="WP_253853594.1">
    <property type="nucleotide sequence ID" value="NZ_BAAALM010000006.1"/>
</dbReference>
<keyword evidence="2" id="KW-1185">Reference proteome</keyword>
<dbReference type="Proteomes" id="UP001500467">
    <property type="component" value="Unassembled WGS sequence"/>
</dbReference>
<dbReference type="Gene3D" id="2.30.110.10">
    <property type="entry name" value="Electron Transport, Fmn-binding Protein, Chain A"/>
    <property type="match status" value="1"/>
</dbReference>
<dbReference type="Pfam" id="PF04075">
    <property type="entry name" value="F420H2_quin_red"/>
    <property type="match status" value="1"/>
</dbReference>
<organism evidence="1 2">
    <name type="scientific">Prauserella alba</name>
    <dbReference type="NCBI Taxonomy" id="176898"/>
    <lineage>
        <taxon>Bacteria</taxon>
        <taxon>Bacillati</taxon>
        <taxon>Actinomycetota</taxon>
        <taxon>Actinomycetes</taxon>
        <taxon>Pseudonocardiales</taxon>
        <taxon>Pseudonocardiaceae</taxon>
        <taxon>Prauserella</taxon>
    </lineage>
</organism>
<name>A0ABN1VC17_9PSEU</name>